<feature type="transmembrane region" description="Helical" evidence="1">
    <location>
        <begin position="28"/>
        <end position="48"/>
    </location>
</feature>
<feature type="transmembrane region" description="Helical" evidence="1">
    <location>
        <begin position="60"/>
        <end position="82"/>
    </location>
</feature>
<dbReference type="PANTHER" id="PTHR42083:SF1">
    <property type="entry name" value="MARVEL DOMAIN-CONTAINING PROTEIN"/>
    <property type="match status" value="1"/>
</dbReference>
<keyword evidence="1" id="KW-0472">Membrane</keyword>
<dbReference type="PANTHER" id="PTHR42083">
    <property type="entry name" value="MARVEL DOMAIN-CONTAINING PROTEIN"/>
    <property type="match status" value="1"/>
</dbReference>
<feature type="transmembrane region" description="Helical" evidence="1">
    <location>
        <begin position="94"/>
        <end position="117"/>
    </location>
</feature>
<protein>
    <recommendedName>
        <fullName evidence="4">MARVEL domain-containing protein</fullName>
    </recommendedName>
</protein>
<dbReference type="OrthoDB" id="5363290at2759"/>
<evidence type="ECO:0008006" key="4">
    <source>
        <dbReference type="Google" id="ProtNLM"/>
    </source>
</evidence>
<keyword evidence="1" id="KW-0812">Transmembrane</keyword>
<evidence type="ECO:0000313" key="3">
    <source>
        <dbReference type="Proteomes" id="UP000297716"/>
    </source>
</evidence>
<dbReference type="AlphaFoldDB" id="A0A4Z0YWI3"/>
<accession>A0A4Z0YWI3</accession>
<dbReference type="STRING" id="37992.A0A4Z0YWI3"/>
<sequence>MKIGSLASKFGKGAITKPIYIYETWMRFVGRSLQLIFALVVVGLYGSRVNSDHRHDRSQAVQWVFALIVASLSAITSILFAIPQPFVKTARLFAWDFVLFVFWIAAFGTFAVIFLRMPDDDEHKWYENTRVSVMRHAVWVDLVNAVFWLLTGGYGCFRTFVSRKVDEKIDSKLEQIESKVSDKMSDKFGDSDLGSKLGKASNIAAKAAPFVAPRFAPKLSKFAEFTGPHAV</sequence>
<organism evidence="2 3">
    <name type="scientific">Xylaria hypoxylon</name>
    <dbReference type="NCBI Taxonomy" id="37992"/>
    <lineage>
        <taxon>Eukaryota</taxon>
        <taxon>Fungi</taxon>
        <taxon>Dikarya</taxon>
        <taxon>Ascomycota</taxon>
        <taxon>Pezizomycotina</taxon>
        <taxon>Sordariomycetes</taxon>
        <taxon>Xylariomycetidae</taxon>
        <taxon>Xylariales</taxon>
        <taxon>Xylariaceae</taxon>
        <taxon>Xylaria</taxon>
    </lineage>
</organism>
<gene>
    <name evidence="2" type="ORF">E0Z10_g4492</name>
</gene>
<name>A0A4Z0YWI3_9PEZI</name>
<dbReference type="GO" id="GO:0016020">
    <property type="term" value="C:membrane"/>
    <property type="evidence" value="ECO:0007669"/>
    <property type="project" value="UniProtKB-SubCell"/>
</dbReference>
<dbReference type="Proteomes" id="UP000297716">
    <property type="component" value="Unassembled WGS sequence"/>
</dbReference>
<dbReference type="EMBL" id="SKBN01000071">
    <property type="protein sequence ID" value="TGJ84278.1"/>
    <property type="molecule type" value="Genomic_DNA"/>
</dbReference>
<feature type="transmembrane region" description="Helical" evidence="1">
    <location>
        <begin position="137"/>
        <end position="157"/>
    </location>
</feature>
<comment type="caution">
    <text evidence="2">The sequence shown here is derived from an EMBL/GenBank/DDBJ whole genome shotgun (WGS) entry which is preliminary data.</text>
</comment>
<evidence type="ECO:0000313" key="2">
    <source>
        <dbReference type="EMBL" id="TGJ84278.1"/>
    </source>
</evidence>
<keyword evidence="1" id="KW-1133">Transmembrane helix</keyword>
<proteinExistence type="predicted"/>
<evidence type="ECO:0000256" key="1">
    <source>
        <dbReference type="SAM" id="Phobius"/>
    </source>
</evidence>
<reference evidence="2 3" key="1">
    <citation type="submission" date="2019-03" db="EMBL/GenBank/DDBJ databases">
        <title>Draft genome sequence of Xylaria hypoxylon DSM 108379, a ubiquitous saprotrophic-parasitic fungi on hardwood.</title>
        <authorList>
            <person name="Buettner E."/>
            <person name="Leonhardt S."/>
            <person name="Gebauer A.M."/>
            <person name="Liers C."/>
            <person name="Hofrichter M."/>
            <person name="Kellner H."/>
        </authorList>
    </citation>
    <scope>NUCLEOTIDE SEQUENCE [LARGE SCALE GENOMIC DNA]</scope>
    <source>
        <strain evidence="2 3">DSM 108379</strain>
    </source>
</reference>
<keyword evidence="3" id="KW-1185">Reference proteome</keyword>